<dbReference type="PANTHER" id="PTHR35119:SF1">
    <property type="entry name" value="PROTEIN POLYCHOME"/>
    <property type="match status" value="1"/>
</dbReference>
<evidence type="ECO:0000256" key="1">
    <source>
        <dbReference type="SAM" id="MobiDB-lite"/>
    </source>
</evidence>
<name>A0A251N7Y5_PRUPE</name>
<dbReference type="GO" id="GO:0005634">
    <property type="term" value="C:nucleus"/>
    <property type="evidence" value="ECO:0007669"/>
    <property type="project" value="InterPro"/>
</dbReference>
<accession>A0A251N7Y5</accession>
<dbReference type="PANTHER" id="PTHR35119">
    <property type="entry name" value="PROTEIN POLYCHOME"/>
    <property type="match status" value="1"/>
</dbReference>
<dbReference type="InterPro" id="IPR034590">
    <property type="entry name" value="POLYCHOME/GIG1"/>
</dbReference>
<dbReference type="GO" id="GO:0051783">
    <property type="term" value="P:regulation of nuclear division"/>
    <property type="evidence" value="ECO:0007669"/>
    <property type="project" value="InterPro"/>
</dbReference>
<protein>
    <recommendedName>
        <fullName evidence="4">Protein POLYCHOME</fullName>
    </recommendedName>
</protein>
<feature type="region of interest" description="Disordered" evidence="1">
    <location>
        <begin position="243"/>
        <end position="262"/>
    </location>
</feature>
<organism evidence="2 3">
    <name type="scientific">Prunus persica</name>
    <name type="common">Peach</name>
    <name type="synonym">Amygdalus persica</name>
    <dbReference type="NCBI Taxonomy" id="3760"/>
    <lineage>
        <taxon>Eukaryota</taxon>
        <taxon>Viridiplantae</taxon>
        <taxon>Streptophyta</taxon>
        <taxon>Embryophyta</taxon>
        <taxon>Tracheophyta</taxon>
        <taxon>Spermatophyta</taxon>
        <taxon>Magnoliopsida</taxon>
        <taxon>eudicotyledons</taxon>
        <taxon>Gunneridae</taxon>
        <taxon>Pentapetalae</taxon>
        <taxon>rosids</taxon>
        <taxon>fabids</taxon>
        <taxon>Rosales</taxon>
        <taxon>Rosaceae</taxon>
        <taxon>Amygdaloideae</taxon>
        <taxon>Amygdaleae</taxon>
        <taxon>Prunus</taxon>
    </lineage>
</organism>
<feature type="compositionally biased region" description="Low complexity" evidence="1">
    <location>
        <begin position="71"/>
        <end position="81"/>
    </location>
</feature>
<dbReference type="Gramene" id="ONH95453">
    <property type="protein sequence ID" value="ONH95453"/>
    <property type="gene ID" value="PRUPE_7G071700"/>
</dbReference>
<evidence type="ECO:0008006" key="4">
    <source>
        <dbReference type="Google" id="ProtNLM"/>
    </source>
</evidence>
<evidence type="ECO:0000313" key="2">
    <source>
        <dbReference type="EMBL" id="ONH95453.1"/>
    </source>
</evidence>
<dbReference type="eggNOG" id="ENOG502RZ6Y">
    <property type="taxonomic scope" value="Eukaryota"/>
</dbReference>
<feature type="region of interest" description="Disordered" evidence="1">
    <location>
        <begin position="70"/>
        <end position="120"/>
    </location>
</feature>
<dbReference type="OrthoDB" id="1916775at2759"/>
<gene>
    <name evidence="2" type="ORF">PRUPE_7G071700</name>
</gene>
<dbReference type="Proteomes" id="UP000006882">
    <property type="component" value="Chromosome G7"/>
</dbReference>
<reference evidence="2 3" key="1">
    <citation type="journal article" date="2013" name="Nat. Genet.">
        <title>The high-quality draft genome of peach (Prunus persica) identifies unique patterns of genetic diversity, domestication and genome evolution.</title>
        <authorList>
            <consortium name="International Peach Genome Initiative"/>
            <person name="Verde I."/>
            <person name="Abbott A.G."/>
            <person name="Scalabrin S."/>
            <person name="Jung S."/>
            <person name="Shu S."/>
            <person name="Marroni F."/>
            <person name="Zhebentyayeva T."/>
            <person name="Dettori M.T."/>
            <person name="Grimwood J."/>
            <person name="Cattonaro F."/>
            <person name="Zuccolo A."/>
            <person name="Rossini L."/>
            <person name="Jenkins J."/>
            <person name="Vendramin E."/>
            <person name="Meisel L.A."/>
            <person name="Decroocq V."/>
            <person name="Sosinski B."/>
            <person name="Prochnik S."/>
            <person name="Mitros T."/>
            <person name="Policriti A."/>
            <person name="Cipriani G."/>
            <person name="Dondini L."/>
            <person name="Ficklin S."/>
            <person name="Goodstein D.M."/>
            <person name="Xuan P."/>
            <person name="Del Fabbro C."/>
            <person name="Aramini V."/>
            <person name="Copetti D."/>
            <person name="Gonzalez S."/>
            <person name="Horner D.S."/>
            <person name="Falchi R."/>
            <person name="Lucas S."/>
            <person name="Mica E."/>
            <person name="Maldonado J."/>
            <person name="Lazzari B."/>
            <person name="Bielenberg D."/>
            <person name="Pirona R."/>
            <person name="Miculan M."/>
            <person name="Barakat A."/>
            <person name="Testolin R."/>
            <person name="Stella A."/>
            <person name="Tartarini S."/>
            <person name="Tonutti P."/>
            <person name="Arus P."/>
            <person name="Orellana A."/>
            <person name="Wells C."/>
            <person name="Main D."/>
            <person name="Vizzotto G."/>
            <person name="Silva H."/>
            <person name="Salamini F."/>
            <person name="Schmutz J."/>
            <person name="Morgante M."/>
            <person name="Rokhsar D.S."/>
        </authorList>
    </citation>
    <scope>NUCLEOTIDE SEQUENCE [LARGE SCALE GENOMIC DNA]</scope>
    <source>
        <strain evidence="3">cv. Nemared</strain>
    </source>
</reference>
<dbReference type="STRING" id="3760.A0A251N7Y5"/>
<sequence>MAEARDRLSRPSVDLADTYAQWLSRNRSIYIDPPEQVLQVVPDLSRTPARQRAPTALGFGATGVVGGGGLLRSSLRTPRTGNGRGRIPFGFTTPARENTPPAGSSRRRRGRSSNSVLPSWYPRTPLQDISAVVRAIERRRARLAENDGQHTEGQVPQGRNILDQYLLVPGAQLEHGVPVTPYSAVRTKQCPPPSIGRVQKIIREATNTQTAEGEFLTPQKKLLNSIDTVEKVVMEELQRLKRTPSAKKAEREKRVRTLMSMR</sequence>
<dbReference type="EMBL" id="CM007657">
    <property type="protein sequence ID" value="ONH95453.1"/>
    <property type="molecule type" value="Genomic_DNA"/>
</dbReference>
<evidence type="ECO:0000313" key="3">
    <source>
        <dbReference type="Proteomes" id="UP000006882"/>
    </source>
</evidence>
<proteinExistence type="predicted"/>
<dbReference type="AlphaFoldDB" id="A0A251N7Y5"/>
<keyword evidence="3" id="KW-1185">Reference proteome</keyword>